<dbReference type="GO" id="GO:0005737">
    <property type="term" value="C:cytoplasm"/>
    <property type="evidence" value="ECO:0007669"/>
    <property type="project" value="UniProtKB-SubCell"/>
</dbReference>
<evidence type="ECO:0000313" key="4">
    <source>
        <dbReference type="Proteomes" id="UP000294325"/>
    </source>
</evidence>
<dbReference type="InterPro" id="IPR039422">
    <property type="entry name" value="MarR/SlyA-like"/>
</dbReference>
<dbReference type="InterPro" id="IPR036388">
    <property type="entry name" value="WH-like_DNA-bd_sf"/>
</dbReference>
<dbReference type="RefSeq" id="WP_134358883.1">
    <property type="nucleotide sequence ID" value="NZ_CP038033.1"/>
</dbReference>
<dbReference type="OrthoDB" id="5522755at2"/>
<name>A0A4P7C3V0_9GAMM</name>
<dbReference type="SMART" id="SM00347">
    <property type="entry name" value="HTH_MARR"/>
    <property type="match status" value="1"/>
</dbReference>
<evidence type="ECO:0000313" key="3">
    <source>
        <dbReference type="EMBL" id="QBQ55626.1"/>
    </source>
</evidence>
<comment type="subcellular location">
    <subcellularLocation>
        <location evidence="1">Cytoplasm</location>
    </subcellularLocation>
</comment>
<dbReference type="Proteomes" id="UP000294325">
    <property type="component" value="Chromosome"/>
</dbReference>
<dbReference type="EMBL" id="CP038033">
    <property type="protein sequence ID" value="QBQ55626.1"/>
    <property type="molecule type" value="Genomic_DNA"/>
</dbReference>
<dbReference type="Pfam" id="PF12802">
    <property type="entry name" value="MarR_2"/>
    <property type="match status" value="1"/>
</dbReference>
<dbReference type="PANTHER" id="PTHR33164">
    <property type="entry name" value="TRANSCRIPTIONAL REGULATOR, MARR FAMILY"/>
    <property type="match status" value="1"/>
</dbReference>
<evidence type="ECO:0000256" key="1">
    <source>
        <dbReference type="ARBA" id="ARBA00004496"/>
    </source>
</evidence>
<reference evidence="3 4" key="1">
    <citation type="submission" date="2019-03" db="EMBL/GenBank/DDBJ databases">
        <title>The genome sequence of Nitrosococcus wardiae strain D1FHST reveals the archetypal metabolic capacity of ammonia-oxidizing Gammaproteobacteria.</title>
        <authorList>
            <person name="Wang L."/>
            <person name="Lim C.K."/>
            <person name="Hanson T.E."/>
            <person name="Dang H."/>
            <person name="Klotz M.G."/>
        </authorList>
    </citation>
    <scope>NUCLEOTIDE SEQUENCE [LARGE SCALE GENOMIC DNA]</scope>
    <source>
        <strain evidence="3 4">D1FHS</strain>
    </source>
</reference>
<proteinExistence type="predicted"/>
<dbReference type="InterPro" id="IPR036390">
    <property type="entry name" value="WH_DNA-bd_sf"/>
</dbReference>
<protein>
    <submittedName>
        <fullName evidence="3">MarR family transcriptional regulator</fullName>
    </submittedName>
</protein>
<dbReference type="PANTHER" id="PTHR33164:SF5">
    <property type="entry name" value="ORGANIC HYDROPEROXIDE RESISTANCE TRANSCRIPTIONAL REGULATOR"/>
    <property type="match status" value="1"/>
</dbReference>
<dbReference type="GO" id="GO:0003700">
    <property type="term" value="F:DNA-binding transcription factor activity"/>
    <property type="evidence" value="ECO:0007669"/>
    <property type="project" value="InterPro"/>
</dbReference>
<accession>A0A4P7C3V0</accession>
<dbReference type="PROSITE" id="PS50995">
    <property type="entry name" value="HTH_MARR_2"/>
    <property type="match status" value="1"/>
</dbReference>
<feature type="domain" description="HTH marR-type" evidence="2">
    <location>
        <begin position="3"/>
        <end position="135"/>
    </location>
</feature>
<organism evidence="3 4">
    <name type="scientific">Nitrosococcus wardiae</name>
    <dbReference type="NCBI Taxonomy" id="1814290"/>
    <lineage>
        <taxon>Bacteria</taxon>
        <taxon>Pseudomonadati</taxon>
        <taxon>Pseudomonadota</taxon>
        <taxon>Gammaproteobacteria</taxon>
        <taxon>Chromatiales</taxon>
        <taxon>Chromatiaceae</taxon>
        <taxon>Nitrosococcus</taxon>
    </lineage>
</organism>
<dbReference type="KEGG" id="nwr:E3U44_14745"/>
<dbReference type="SUPFAM" id="SSF46785">
    <property type="entry name" value="Winged helix' DNA-binding domain"/>
    <property type="match status" value="1"/>
</dbReference>
<sequence>MDKQKLFDLLERVGTLLRTEERKTAAVLNLHPAHLQVLRYLAQCNRYSNTPMAVSEYLGTTKGTTSQSLLVLQRHGYLQKEPDPKDRRVVHLVLTSKGQALAQKLSSLPSKESAFTGLNTTELQTTQQVLEQLLRNLQKANHHHTFGQCHTCQYLMTTNNNQLFRCGLTQEILKEEETFKICQEHAYPASSRKPEAVTAP</sequence>
<dbReference type="InterPro" id="IPR000835">
    <property type="entry name" value="HTH_MarR-typ"/>
</dbReference>
<gene>
    <name evidence="3" type="ORF">E3U44_14745</name>
</gene>
<dbReference type="Gene3D" id="1.10.10.10">
    <property type="entry name" value="Winged helix-like DNA-binding domain superfamily/Winged helix DNA-binding domain"/>
    <property type="match status" value="1"/>
</dbReference>
<dbReference type="AlphaFoldDB" id="A0A4P7C3V0"/>
<dbReference type="GO" id="GO:0006950">
    <property type="term" value="P:response to stress"/>
    <property type="evidence" value="ECO:0007669"/>
    <property type="project" value="TreeGrafter"/>
</dbReference>
<evidence type="ECO:0000259" key="2">
    <source>
        <dbReference type="PROSITE" id="PS50995"/>
    </source>
</evidence>
<keyword evidence="4" id="KW-1185">Reference proteome</keyword>